<dbReference type="EMBL" id="GBXM01079752">
    <property type="protein sequence ID" value="JAH28825.1"/>
    <property type="molecule type" value="Transcribed_RNA"/>
</dbReference>
<organism evidence="1">
    <name type="scientific">Anguilla anguilla</name>
    <name type="common">European freshwater eel</name>
    <name type="synonym">Muraena anguilla</name>
    <dbReference type="NCBI Taxonomy" id="7936"/>
    <lineage>
        <taxon>Eukaryota</taxon>
        <taxon>Metazoa</taxon>
        <taxon>Chordata</taxon>
        <taxon>Craniata</taxon>
        <taxon>Vertebrata</taxon>
        <taxon>Euteleostomi</taxon>
        <taxon>Actinopterygii</taxon>
        <taxon>Neopterygii</taxon>
        <taxon>Teleostei</taxon>
        <taxon>Anguilliformes</taxon>
        <taxon>Anguillidae</taxon>
        <taxon>Anguilla</taxon>
    </lineage>
</organism>
<sequence>MLKLIILHNISSNTSFKYAAILSVPVWLLQSLFQTGIQCTSLE</sequence>
<reference evidence="1" key="2">
    <citation type="journal article" date="2015" name="Fish Shellfish Immunol.">
        <title>Early steps in the European eel (Anguilla anguilla)-Vibrio vulnificus interaction in the gills: Role of the RtxA13 toxin.</title>
        <authorList>
            <person name="Callol A."/>
            <person name="Pajuelo D."/>
            <person name="Ebbesson L."/>
            <person name="Teles M."/>
            <person name="MacKenzie S."/>
            <person name="Amaro C."/>
        </authorList>
    </citation>
    <scope>NUCLEOTIDE SEQUENCE</scope>
</reference>
<accession>A0A0E9RK67</accession>
<dbReference type="AlphaFoldDB" id="A0A0E9RK67"/>
<proteinExistence type="predicted"/>
<evidence type="ECO:0000313" key="1">
    <source>
        <dbReference type="EMBL" id="JAH28825.1"/>
    </source>
</evidence>
<protein>
    <submittedName>
        <fullName evidence="1">Uncharacterized protein</fullName>
    </submittedName>
</protein>
<reference evidence="1" key="1">
    <citation type="submission" date="2014-11" db="EMBL/GenBank/DDBJ databases">
        <authorList>
            <person name="Amaro Gonzalez C."/>
        </authorList>
    </citation>
    <scope>NUCLEOTIDE SEQUENCE</scope>
</reference>
<name>A0A0E9RK67_ANGAN</name>